<sequence>MLFGFVTGVRSVSHESCARRMIAPMEIVMIFSEFIRKRRPSFKSTDVHSSVVLYFAAGPRRVRIVSPETPRRGALRGRSSLLQIGDDGAPDVLVEVNSRRTRGAVRIRIPKASAQRTAGAVTRAGHNRTTSAASAAWKERTLPTGQKP</sequence>
<dbReference type="EMBL" id="BGZK01002470">
    <property type="protein sequence ID" value="GBP94163.1"/>
    <property type="molecule type" value="Genomic_DNA"/>
</dbReference>
<organism evidence="2 3">
    <name type="scientific">Eumeta variegata</name>
    <name type="common">Bagworm moth</name>
    <name type="synonym">Eumeta japonica</name>
    <dbReference type="NCBI Taxonomy" id="151549"/>
    <lineage>
        <taxon>Eukaryota</taxon>
        <taxon>Metazoa</taxon>
        <taxon>Ecdysozoa</taxon>
        <taxon>Arthropoda</taxon>
        <taxon>Hexapoda</taxon>
        <taxon>Insecta</taxon>
        <taxon>Pterygota</taxon>
        <taxon>Neoptera</taxon>
        <taxon>Endopterygota</taxon>
        <taxon>Lepidoptera</taxon>
        <taxon>Glossata</taxon>
        <taxon>Ditrysia</taxon>
        <taxon>Tineoidea</taxon>
        <taxon>Psychidae</taxon>
        <taxon>Oiketicinae</taxon>
        <taxon>Eumeta</taxon>
    </lineage>
</organism>
<gene>
    <name evidence="2" type="ORF">EVAR_66070_1</name>
</gene>
<proteinExistence type="predicted"/>
<evidence type="ECO:0000313" key="2">
    <source>
        <dbReference type="EMBL" id="GBP94163.1"/>
    </source>
</evidence>
<evidence type="ECO:0000256" key="1">
    <source>
        <dbReference type="SAM" id="MobiDB-lite"/>
    </source>
</evidence>
<protein>
    <submittedName>
        <fullName evidence="2">Uncharacterized protein</fullName>
    </submittedName>
</protein>
<name>A0A4C2A4J3_EUMVA</name>
<feature type="region of interest" description="Disordered" evidence="1">
    <location>
        <begin position="115"/>
        <end position="148"/>
    </location>
</feature>
<dbReference type="Proteomes" id="UP000299102">
    <property type="component" value="Unassembled WGS sequence"/>
</dbReference>
<evidence type="ECO:0000313" key="3">
    <source>
        <dbReference type="Proteomes" id="UP000299102"/>
    </source>
</evidence>
<dbReference type="AlphaFoldDB" id="A0A4C2A4J3"/>
<comment type="caution">
    <text evidence="2">The sequence shown here is derived from an EMBL/GenBank/DDBJ whole genome shotgun (WGS) entry which is preliminary data.</text>
</comment>
<keyword evidence="3" id="KW-1185">Reference proteome</keyword>
<accession>A0A4C2A4J3</accession>
<reference evidence="2 3" key="1">
    <citation type="journal article" date="2019" name="Commun. Biol.">
        <title>The bagworm genome reveals a unique fibroin gene that provides high tensile strength.</title>
        <authorList>
            <person name="Kono N."/>
            <person name="Nakamura H."/>
            <person name="Ohtoshi R."/>
            <person name="Tomita M."/>
            <person name="Numata K."/>
            <person name="Arakawa K."/>
        </authorList>
    </citation>
    <scope>NUCLEOTIDE SEQUENCE [LARGE SCALE GENOMIC DNA]</scope>
</reference>